<name>A0ACD3YKY4_FUSSC</name>
<evidence type="ECO:0000313" key="2">
    <source>
        <dbReference type="Proteomes" id="UP000830768"/>
    </source>
</evidence>
<reference evidence="1" key="1">
    <citation type="submission" date="2021-11" db="EMBL/GenBank/DDBJ databases">
        <title>Fusarium solani-melongenae Genome sequencing and assembly.</title>
        <authorList>
            <person name="Xie S."/>
            <person name="Huang L."/>
            <person name="Zhang X."/>
        </authorList>
    </citation>
    <scope>NUCLEOTIDE SEQUENCE</scope>
    <source>
        <strain evidence="1">CRI 24-3</strain>
    </source>
</reference>
<keyword evidence="2" id="KW-1185">Reference proteome</keyword>
<dbReference type="EMBL" id="CP090030">
    <property type="protein sequence ID" value="UPK89587.1"/>
    <property type="molecule type" value="Genomic_DNA"/>
</dbReference>
<accession>A0ACD3YKY4</accession>
<protein>
    <submittedName>
        <fullName evidence="1">Uncharacterized protein</fullName>
    </submittedName>
</protein>
<evidence type="ECO:0000313" key="1">
    <source>
        <dbReference type="EMBL" id="UPK89587.1"/>
    </source>
</evidence>
<dbReference type="Proteomes" id="UP000830768">
    <property type="component" value="Chromosome 1"/>
</dbReference>
<gene>
    <name evidence="1" type="ORF">LCI18_000522</name>
</gene>
<organism evidence="1 2">
    <name type="scientific">Fusarium solani subsp. cucurbitae</name>
    <name type="common">Neocosmosporum cucurbitae</name>
    <dbReference type="NCBI Taxonomy" id="2747967"/>
    <lineage>
        <taxon>Eukaryota</taxon>
        <taxon>Fungi</taxon>
        <taxon>Dikarya</taxon>
        <taxon>Ascomycota</taxon>
        <taxon>Pezizomycotina</taxon>
        <taxon>Sordariomycetes</taxon>
        <taxon>Hypocreomycetidae</taxon>
        <taxon>Hypocreales</taxon>
        <taxon>Nectriaceae</taxon>
        <taxon>Fusarium</taxon>
        <taxon>Fusarium solani species complex</taxon>
    </lineage>
</organism>
<sequence>MDSLSLFTTWHQGDSQDGTGIAKAAFESVKKHLEQSKSLTDKDKALLQSSSSREDVQRVVASEMAKYEARAESSKTRKWLERFSEAICHYSKVLDVFVQHHPEYVALVWGTMKLLFVRITDCTNNIGELADVGSHTEIRVMHASHTSKLDEIIQALEESEGDRKRHMDSLSYAVSRLEVSSKEHDKKLDIIIHLLGASGITINDFIARVESENCLVPFHRFIY</sequence>
<proteinExistence type="predicted"/>